<proteinExistence type="predicted"/>
<dbReference type="Pfam" id="PF13354">
    <property type="entry name" value="Beta-lactamase2"/>
    <property type="match status" value="1"/>
</dbReference>
<feature type="domain" description="Beta-lactamase class A catalytic" evidence="2">
    <location>
        <begin position="64"/>
        <end position="297"/>
    </location>
</feature>
<evidence type="ECO:0000259" key="2">
    <source>
        <dbReference type="Pfam" id="PF13354"/>
    </source>
</evidence>
<evidence type="ECO:0000256" key="1">
    <source>
        <dbReference type="ARBA" id="ARBA00001526"/>
    </source>
</evidence>
<evidence type="ECO:0000313" key="4">
    <source>
        <dbReference type="Proteomes" id="UP000292958"/>
    </source>
</evidence>
<dbReference type="EMBL" id="SHKW01000001">
    <property type="protein sequence ID" value="RZU40281.1"/>
    <property type="molecule type" value="Genomic_DNA"/>
</dbReference>
<dbReference type="Gene3D" id="3.40.710.10">
    <property type="entry name" value="DD-peptidase/beta-lactamase superfamily"/>
    <property type="match status" value="1"/>
</dbReference>
<dbReference type="GO" id="GO:0008800">
    <property type="term" value="F:beta-lactamase activity"/>
    <property type="evidence" value="ECO:0007669"/>
    <property type="project" value="UniProtKB-EC"/>
</dbReference>
<protein>
    <submittedName>
        <fullName evidence="3">Beta-lactamase class A</fullName>
    </submittedName>
</protein>
<dbReference type="InterPro" id="IPR000871">
    <property type="entry name" value="Beta-lactam_class-A"/>
</dbReference>
<dbReference type="PANTHER" id="PTHR35333:SF4">
    <property type="entry name" value="SLR0121 PROTEIN"/>
    <property type="match status" value="1"/>
</dbReference>
<sequence length="352" mass="37673">MQIMTHSFLRSVTTAGVLVFAMGGPRLKAQTPAARSANADRAMDQVLQQKIEAIAATHKGHVTLYATQLNTGKTVALDADRQVQTASVIKLTILFEAMEQVRDGKAHWEEKLTLDKANAVTGSGVLTFFDTSLTITLKDVLTMMVIVSDNTATNLAIDRFGASAVNARIAWLGLKDTHLYKKIGKPATEPMPADQPQFGLGKTTAHEMEMVMERIGRCQLAGPGEEAQPGDTAICQTALSMLRNQFYRNTIPRYLEKLDSSESGSGIASKTGSLNAVRNDVAIVVGKSGPMVVSIFTYGNDDKSWTADNEAEMMIARLAKEIVESWSPAGLDGKGLIPGLGLGAGSNDGTSK</sequence>
<comment type="caution">
    <text evidence="3">The sequence shown here is derived from an EMBL/GenBank/DDBJ whole genome shotgun (WGS) entry which is preliminary data.</text>
</comment>
<dbReference type="Proteomes" id="UP000292958">
    <property type="component" value="Unassembled WGS sequence"/>
</dbReference>
<dbReference type="InterPro" id="IPR012338">
    <property type="entry name" value="Beta-lactam/transpept-like"/>
</dbReference>
<reference evidence="3 4" key="1">
    <citation type="submission" date="2019-02" db="EMBL/GenBank/DDBJ databases">
        <title>Genomic Encyclopedia of Archaeal and Bacterial Type Strains, Phase II (KMG-II): from individual species to whole genera.</title>
        <authorList>
            <person name="Goeker M."/>
        </authorList>
    </citation>
    <scope>NUCLEOTIDE SEQUENCE [LARGE SCALE GENOMIC DNA]</scope>
    <source>
        <strain evidence="3 4">DSM 18101</strain>
    </source>
</reference>
<dbReference type="PANTHER" id="PTHR35333">
    <property type="entry name" value="BETA-LACTAMASE"/>
    <property type="match status" value="1"/>
</dbReference>
<accession>A0A4Q7YTA5</accession>
<gene>
    <name evidence="3" type="ORF">BDD14_1727</name>
</gene>
<name>A0A4Q7YTA5_9BACT</name>
<keyword evidence="4" id="KW-1185">Reference proteome</keyword>
<dbReference type="InterPro" id="IPR045155">
    <property type="entry name" value="Beta-lactam_cat"/>
</dbReference>
<evidence type="ECO:0000313" key="3">
    <source>
        <dbReference type="EMBL" id="RZU40281.1"/>
    </source>
</evidence>
<organism evidence="3 4">
    <name type="scientific">Edaphobacter modestus</name>
    <dbReference type="NCBI Taxonomy" id="388466"/>
    <lineage>
        <taxon>Bacteria</taxon>
        <taxon>Pseudomonadati</taxon>
        <taxon>Acidobacteriota</taxon>
        <taxon>Terriglobia</taxon>
        <taxon>Terriglobales</taxon>
        <taxon>Acidobacteriaceae</taxon>
        <taxon>Edaphobacter</taxon>
    </lineage>
</organism>
<dbReference type="GO" id="GO:0030655">
    <property type="term" value="P:beta-lactam antibiotic catabolic process"/>
    <property type="evidence" value="ECO:0007669"/>
    <property type="project" value="InterPro"/>
</dbReference>
<comment type="catalytic activity">
    <reaction evidence="1">
        <text>a beta-lactam + H2O = a substituted beta-amino acid</text>
        <dbReference type="Rhea" id="RHEA:20401"/>
        <dbReference type="ChEBI" id="CHEBI:15377"/>
        <dbReference type="ChEBI" id="CHEBI:35627"/>
        <dbReference type="ChEBI" id="CHEBI:140347"/>
        <dbReference type="EC" id="3.5.2.6"/>
    </reaction>
</comment>
<dbReference type="GO" id="GO:0046677">
    <property type="term" value="P:response to antibiotic"/>
    <property type="evidence" value="ECO:0007669"/>
    <property type="project" value="InterPro"/>
</dbReference>
<dbReference type="SUPFAM" id="SSF56601">
    <property type="entry name" value="beta-lactamase/transpeptidase-like"/>
    <property type="match status" value="1"/>
</dbReference>
<dbReference type="AlphaFoldDB" id="A0A4Q7YTA5"/>